<accession>A0A9E7GFQ9</accession>
<gene>
    <name evidence="1" type="ORF">MUK42_28646</name>
</gene>
<keyword evidence="2" id="KW-1185">Reference proteome</keyword>
<evidence type="ECO:0000313" key="1">
    <source>
        <dbReference type="EMBL" id="URE13605.1"/>
    </source>
</evidence>
<reference evidence="1" key="1">
    <citation type="submission" date="2022-05" db="EMBL/GenBank/DDBJ databases">
        <title>The Musa troglodytarum L. genome provides insights into the mechanism of non-climacteric behaviour and enrichment of carotenoids.</title>
        <authorList>
            <person name="Wang J."/>
        </authorList>
    </citation>
    <scope>NUCLEOTIDE SEQUENCE</scope>
    <source>
        <tissue evidence="1">Leaf</tissue>
    </source>
</reference>
<organism evidence="1 2">
    <name type="scientific">Musa troglodytarum</name>
    <name type="common">fe'i banana</name>
    <dbReference type="NCBI Taxonomy" id="320322"/>
    <lineage>
        <taxon>Eukaryota</taxon>
        <taxon>Viridiplantae</taxon>
        <taxon>Streptophyta</taxon>
        <taxon>Embryophyta</taxon>
        <taxon>Tracheophyta</taxon>
        <taxon>Spermatophyta</taxon>
        <taxon>Magnoliopsida</taxon>
        <taxon>Liliopsida</taxon>
        <taxon>Zingiberales</taxon>
        <taxon>Musaceae</taxon>
        <taxon>Musa</taxon>
    </lineage>
</organism>
<dbReference type="EMBL" id="CP097508">
    <property type="protein sequence ID" value="URE13605.1"/>
    <property type="molecule type" value="Genomic_DNA"/>
</dbReference>
<protein>
    <submittedName>
        <fullName evidence="1">Uncharacterized protein</fullName>
    </submittedName>
</protein>
<name>A0A9E7GFQ9_9LILI</name>
<proteinExistence type="predicted"/>
<dbReference type="Proteomes" id="UP001055439">
    <property type="component" value="Chromosome 6"/>
</dbReference>
<dbReference type="AlphaFoldDB" id="A0A9E7GFQ9"/>
<evidence type="ECO:0000313" key="2">
    <source>
        <dbReference type="Proteomes" id="UP001055439"/>
    </source>
</evidence>
<sequence>MISVLLHVDSSEKDNLVSFWTCMNNLDELLSTMLSKSLSACTRAASFHKKYSFPSIYLSADEFYGFISGERNGFGVTGWPMCRPAPRSTCLAFAHDISDISVKKVGTFIDLIRSMALSQLP</sequence>